<comment type="caution">
    <text evidence="2">The sequence shown here is derived from an EMBL/GenBank/DDBJ whole genome shotgun (WGS) entry which is preliminary data.</text>
</comment>
<evidence type="ECO:0000313" key="2">
    <source>
        <dbReference type="EMBL" id="MFC4348008.1"/>
    </source>
</evidence>
<organism evidence="2 3">
    <name type="scientific">Kordiimonas lipolytica</name>
    <dbReference type="NCBI Taxonomy" id="1662421"/>
    <lineage>
        <taxon>Bacteria</taxon>
        <taxon>Pseudomonadati</taxon>
        <taxon>Pseudomonadota</taxon>
        <taxon>Alphaproteobacteria</taxon>
        <taxon>Kordiimonadales</taxon>
        <taxon>Kordiimonadaceae</taxon>
        <taxon>Kordiimonas</taxon>
    </lineage>
</organism>
<evidence type="ECO:0000259" key="1">
    <source>
        <dbReference type="Pfam" id="PF03413"/>
    </source>
</evidence>
<protein>
    <submittedName>
        <fullName evidence="2">PepSY domain-containing protein</fullName>
    </submittedName>
</protein>
<keyword evidence="3" id="KW-1185">Reference proteome</keyword>
<dbReference type="Gene3D" id="3.10.450.40">
    <property type="match status" value="1"/>
</dbReference>
<feature type="domain" description="PepSY" evidence="1">
    <location>
        <begin position="51"/>
        <end position="108"/>
    </location>
</feature>
<gene>
    <name evidence="2" type="ORF">ACFO5Q_09145</name>
</gene>
<proteinExistence type="predicted"/>
<sequence>MKRVICILLFFGAVSAGMLTLPFALEAGIFAASALDEHDDVLQAIKRGELMSYAKIKRIAEAKLQGVVVGQKLRRTNRGWQYDLRVRRKDGKVMVAIVDARTGEIVATR</sequence>
<dbReference type="RefSeq" id="WP_068151851.1">
    <property type="nucleotide sequence ID" value="NZ_JBHSCR010000005.1"/>
</dbReference>
<accession>A0ABV8UA18</accession>
<dbReference type="Pfam" id="PF03413">
    <property type="entry name" value="PepSY"/>
    <property type="match status" value="1"/>
</dbReference>
<dbReference type="InterPro" id="IPR025711">
    <property type="entry name" value="PepSY"/>
</dbReference>
<dbReference type="Proteomes" id="UP001595776">
    <property type="component" value="Unassembled WGS sequence"/>
</dbReference>
<name>A0ABV8UA18_9PROT</name>
<evidence type="ECO:0000313" key="3">
    <source>
        <dbReference type="Proteomes" id="UP001595776"/>
    </source>
</evidence>
<dbReference type="EMBL" id="JBHSCR010000005">
    <property type="protein sequence ID" value="MFC4348008.1"/>
    <property type="molecule type" value="Genomic_DNA"/>
</dbReference>
<reference evidence="3" key="1">
    <citation type="journal article" date="2019" name="Int. J. Syst. Evol. Microbiol.">
        <title>The Global Catalogue of Microorganisms (GCM) 10K type strain sequencing project: providing services to taxonomists for standard genome sequencing and annotation.</title>
        <authorList>
            <consortium name="The Broad Institute Genomics Platform"/>
            <consortium name="The Broad Institute Genome Sequencing Center for Infectious Disease"/>
            <person name="Wu L."/>
            <person name="Ma J."/>
        </authorList>
    </citation>
    <scope>NUCLEOTIDE SEQUENCE [LARGE SCALE GENOMIC DNA]</scope>
    <source>
        <strain evidence="3">CGMCC 1.15304</strain>
    </source>
</reference>